<dbReference type="EMBL" id="NHRY01000078">
    <property type="protein sequence ID" value="PPQ35110.1"/>
    <property type="molecule type" value="Genomic_DNA"/>
</dbReference>
<proteinExistence type="predicted"/>
<sequence>MLNCGSSTFADAEDYEAALPFDADLLLLQPGHFLSRLTWINLPRLGLLRGQESLSRVARVSLPLHRIFVIFPMDRASPLICDGVSVPWGDIMLRGPGERFWQRTAAASVWGAISLTRSCLVSYGRTLIGRSFSPPSYGQVLRLAAGDREDLLRLHSHAARLAETGPERLARPEIVRALEHDVIAALVTAIADADPRQGVTDGCHCCGLLVRLADVIATSPHHVPSIPQFCRATGVSERMLRTCCLNLLGISPARYISLRQRKHLRHAWQPTQEPAGKVEATGACRSHRGATATGRPPVWRPCMRA</sequence>
<protein>
    <submittedName>
        <fullName evidence="2">Uncharacterized protein</fullName>
    </submittedName>
</protein>
<dbReference type="Proteomes" id="UP000239724">
    <property type="component" value="Unassembled WGS sequence"/>
</dbReference>
<evidence type="ECO:0000256" key="1">
    <source>
        <dbReference type="SAM" id="MobiDB-lite"/>
    </source>
</evidence>
<accession>A0A2S6NJR0</accession>
<dbReference type="RefSeq" id="WP_104518450.1">
    <property type="nucleotide sequence ID" value="NZ_NHRY01000078.1"/>
</dbReference>
<reference evidence="2 3" key="1">
    <citation type="journal article" date="2018" name="Arch. Microbiol.">
        <title>New insights into the metabolic potential of the phototrophic purple bacterium Rhodopila globiformis DSM 161(T) from its draft genome sequence and evidence for a vanadium-dependent nitrogenase.</title>
        <authorList>
            <person name="Imhoff J.F."/>
            <person name="Rahn T."/>
            <person name="Kunzel S."/>
            <person name="Neulinger S.C."/>
        </authorList>
    </citation>
    <scope>NUCLEOTIDE SEQUENCE [LARGE SCALE GENOMIC DNA]</scope>
    <source>
        <strain evidence="2 3">DSM 161</strain>
    </source>
</reference>
<comment type="caution">
    <text evidence="2">The sequence shown here is derived from an EMBL/GenBank/DDBJ whole genome shotgun (WGS) entry which is preliminary data.</text>
</comment>
<dbReference type="OrthoDB" id="7285481at2"/>
<organism evidence="2 3">
    <name type="scientific">Rhodopila globiformis</name>
    <name type="common">Rhodopseudomonas globiformis</name>
    <dbReference type="NCBI Taxonomy" id="1071"/>
    <lineage>
        <taxon>Bacteria</taxon>
        <taxon>Pseudomonadati</taxon>
        <taxon>Pseudomonadota</taxon>
        <taxon>Alphaproteobacteria</taxon>
        <taxon>Acetobacterales</taxon>
        <taxon>Acetobacteraceae</taxon>
        <taxon>Rhodopila</taxon>
    </lineage>
</organism>
<name>A0A2S6NJR0_RHOGL</name>
<feature type="region of interest" description="Disordered" evidence="1">
    <location>
        <begin position="268"/>
        <end position="292"/>
    </location>
</feature>
<evidence type="ECO:0000313" key="2">
    <source>
        <dbReference type="EMBL" id="PPQ35110.1"/>
    </source>
</evidence>
<keyword evidence="3" id="KW-1185">Reference proteome</keyword>
<dbReference type="AlphaFoldDB" id="A0A2S6NJR0"/>
<gene>
    <name evidence="2" type="ORF">CCS01_08645</name>
</gene>
<evidence type="ECO:0000313" key="3">
    <source>
        <dbReference type="Proteomes" id="UP000239724"/>
    </source>
</evidence>